<dbReference type="AlphaFoldDB" id="A0A8H5WSP1"/>
<dbReference type="Proteomes" id="UP000567885">
    <property type="component" value="Unassembled WGS sequence"/>
</dbReference>
<protein>
    <submittedName>
        <fullName evidence="4">Nitrate assimilation regulatory nira</fullName>
    </submittedName>
</protein>
<feature type="domain" description="Zn(2)-C6 fungal-type" evidence="3">
    <location>
        <begin position="42"/>
        <end position="75"/>
    </location>
</feature>
<proteinExistence type="predicted"/>
<comment type="caution">
    <text evidence="4">The sequence shown here is derived from an EMBL/GenBank/DDBJ whole genome shotgun (WGS) entry which is preliminary data.</text>
</comment>
<name>A0A8H5WSP1_FUSHE</name>
<organism evidence="4 5">
    <name type="scientific">Fusarium heterosporum</name>
    <dbReference type="NCBI Taxonomy" id="42747"/>
    <lineage>
        <taxon>Eukaryota</taxon>
        <taxon>Fungi</taxon>
        <taxon>Dikarya</taxon>
        <taxon>Ascomycota</taxon>
        <taxon>Pezizomycotina</taxon>
        <taxon>Sordariomycetes</taxon>
        <taxon>Hypocreomycetidae</taxon>
        <taxon>Hypocreales</taxon>
        <taxon>Nectriaceae</taxon>
        <taxon>Fusarium</taxon>
        <taxon>Fusarium heterosporum species complex</taxon>
    </lineage>
</organism>
<dbReference type="SMART" id="SM00066">
    <property type="entry name" value="GAL4"/>
    <property type="match status" value="1"/>
</dbReference>
<dbReference type="InterPro" id="IPR036864">
    <property type="entry name" value="Zn2-C6_fun-type_DNA-bd_sf"/>
</dbReference>
<keyword evidence="5" id="KW-1185">Reference proteome</keyword>
<dbReference type="CDD" id="cd00067">
    <property type="entry name" value="GAL4"/>
    <property type="match status" value="1"/>
</dbReference>
<dbReference type="PROSITE" id="PS50048">
    <property type="entry name" value="ZN2_CY6_FUNGAL_2"/>
    <property type="match status" value="1"/>
</dbReference>
<evidence type="ECO:0000256" key="2">
    <source>
        <dbReference type="SAM" id="MobiDB-lite"/>
    </source>
</evidence>
<dbReference type="Pfam" id="PF00172">
    <property type="entry name" value="Zn_clus"/>
    <property type="match status" value="1"/>
</dbReference>
<dbReference type="OrthoDB" id="10261408at2759"/>
<feature type="compositionally biased region" description="Low complexity" evidence="2">
    <location>
        <begin position="11"/>
        <end position="28"/>
    </location>
</feature>
<evidence type="ECO:0000256" key="1">
    <source>
        <dbReference type="ARBA" id="ARBA00023242"/>
    </source>
</evidence>
<dbReference type="GO" id="GO:0008270">
    <property type="term" value="F:zinc ion binding"/>
    <property type="evidence" value="ECO:0007669"/>
    <property type="project" value="InterPro"/>
</dbReference>
<evidence type="ECO:0000313" key="4">
    <source>
        <dbReference type="EMBL" id="KAF5668659.1"/>
    </source>
</evidence>
<dbReference type="CDD" id="cd12148">
    <property type="entry name" value="fungal_TF_MHR"/>
    <property type="match status" value="1"/>
</dbReference>
<reference evidence="4 5" key="1">
    <citation type="submission" date="2020-05" db="EMBL/GenBank/DDBJ databases">
        <title>Identification and distribution of gene clusters putatively required for synthesis of sphingolipid metabolism inhibitors in phylogenetically diverse species of the filamentous fungus Fusarium.</title>
        <authorList>
            <person name="Kim H.-S."/>
            <person name="Busman M."/>
            <person name="Brown D.W."/>
            <person name="Divon H."/>
            <person name="Uhlig S."/>
            <person name="Proctor R.H."/>
        </authorList>
    </citation>
    <scope>NUCLEOTIDE SEQUENCE [LARGE SCALE GENOMIC DNA]</scope>
    <source>
        <strain evidence="4 5">NRRL 20693</strain>
    </source>
</reference>
<dbReference type="PANTHER" id="PTHR47256:SF1">
    <property type="entry name" value="ZN(II)2CYS6 TRANSCRIPTION FACTOR (EUROFUNG)"/>
    <property type="match status" value="1"/>
</dbReference>
<evidence type="ECO:0000313" key="5">
    <source>
        <dbReference type="Proteomes" id="UP000567885"/>
    </source>
</evidence>
<dbReference type="GO" id="GO:0000981">
    <property type="term" value="F:DNA-binding transcription factor activity, RNA polymerase II-specific"/>
    <property type="evidence" value="ECO:0007669"/>
    <property type="project" value="InterPro"/>
</dbReference>
<dbReference type="SUPFAM" id="SSF57701">
    <property type="entry name" value="Zn2/Cys6 DNA-binding domain"/>
    <property type="match status" value="1"/>
</dbReference>
<keyword evidence="1" id="KW-0539">Nucleus</keyword>
<gene>
    <name evidence="4" type="ORF">FHETE_5210</name>
</gene>
<dbReference type="InterPro" id="IPR053187">
    <property type="entry name" value="Notoamide_regulator"/>
</dbReference>
<dbReference type="EMBL" id="JAAGWQ010000090">
    <property type="protein sequence ID" value="KAF5668659.1"/>
    <property type="molecule type" value="Genomic_DNA"/>
</dbReference>
<feature type="region of interest" description="Disordered" evidence="2">
    <location>
        <begin position="1"/>
        <end position="38"/>
    </location>
</feature>
<accession>A0A8H5WSP1</accession>
<sequence length="695" mass="77301">MAPQRLRALQPAEPSPSSTASPSSSASQPLPPLNRKAGYVPACEPCRKRKKKHAGCDRRRPDCSTCTERGLECFYLNVTSESPIIASQLERLASLNNDPRAILDLLTTLPYFDALELFNALREMPRGMETSASIIEAPSSSPQHNLIGSLLPASNLLEQELMVRHPIAYPILLPVVIGSPSFEDLLTSRRPGMTATQVLRDTTSPSSADMMLSDDEELGDDDTLVEFCRRLPHLTQSHVEYLQKVDLTLWMDLLIPNQTAVRVIALYLNNDYPVLPLFHADLFLHDLSQNRPYFCSALLISALLGWACQACTCIDPEIASWSVFLFQDAQTRWDQLDLEKSITITSLSALQFMCMTAIAHGRDDLGLNFLRKGLELGQKMGILNVELDAQSLPPQWLNGYPDWRGAASYAAWGAYNLASMVSLHYHTVEVITAPRLELPGDIDQMLAAEEDRSSTPSVISEAFKASCKLWMIFSPIAKSYYREGIAISGPASVEFAEKVYRQLLAWANELPLELTRRPGSSHSVYMLHIFFHAIVTDLFRPLLHTESWSAPLRTFKADNATPQTVYSASTRQMKRLLLSHRSEMGPETLSIFWQSCVIYVANAVIHGGDDQNERKFFVQLCLTGLQELFLSYQVSGIIVKGIAGMAIRSGALDKSQVAGTRHRLEETARRYETDKAEKVGGKLADDFDSIGGAMD</sequence>
<evidence type="ECO:0000259" key="3">
    <source>
        <dbReference type="PROSITE" id="PS50048"/>
    </source>
</evidence>
<dbReference type="PANTHER" id="PTHR47256">
    <property type="entry name" value="ZN(II)2CYS6 TRANSCRIPTION FACTOR (EUROFUNG)-RELATED"/>
    <property type="match status" value="1"/>
</dbReference>
<dbReference type="Gene3D" id="4.10.240.10">
    <property type="entry name" value="Zn(2)-C6 fungal-type DNA-binding domain"/>
    <property type="match status" value="1"/>
</dbReference>
<dbReference type="InterPro" id="IPR001138">
    <property type="entry name" value="Zn2Cys6_DnaBD"/>
</dbReference>